<feature type="non-terminal residue" evidence="1">
    <location>
        <position position="180"/>
    </location>
</feature>
<accession>X1HHR2</accession>
<dbReference type="PANTHER" id="PTHR47197:SF3">
    <property type="entry name" value="DIHYDRO-HEME D1 DEHYDROGENASE"/>
    <property type="match status" value="1"/>
</dbReference>
<reference evidence="1" key="1">
    <citation type="journal article" date="2014" name="Front. Microbiol.">
        <title>High frequency of phylogenetically diverse reductive dehalogenase-homologous genes in deep subseafloor sedimentary metagenomes.</title>
        <authorList>
            <person name="Kawai M."/>
            <person name="Futagami T."/>
            <person name="Toyoda A."/>
            <person name="Takaki Y."/>
            <person name="Nishi S."/>
            <person name="Hori S."/>
            <person name="Arai W."/>
            <person name="Tsubouchi T."/>
            <person name="Morono Y."/>
            <person name="Uchiyama I."/>
            <person name="Ito T."/>
            <person name="Fujiyama A."/>
            <person name="Inagaki F."/>
            <person name="Takami H."/>
        </authorList>
    </citation>
    <scope>NUCLEOTIDE SEQUENCE</scope>
    <source>
        <strain evidence="1">Expedition CK06-06</strain>
    </source>
</reference>
<dbReference type="Gene3D" id="2.130.10.10">
    <property type="entry name" value="YVTN repeat-like/Quinoprotein amine dehydrogenase"/>
    <property type="match status" value="1"/>
</dbReference>
<organism evidence="1">
    <name type="scientific">marine sediment metagenome</name>
    <dbReference type="NCBI Taxonomy" id="412755"/>
    <lineage>
        <taxon>unclassified sequences</taxon>
        <taxon>metagenomes</taxon>
        <taxon>ecological metagenomes</taxon>
    </lineage>
</organism>
<dbReference type="InterPro" id="IPR015943">
    <property type="entry name" value="WD40/YVTN_repeat-like_dom_sf"/>
</dbReference>
<name>X1HHR2_9ZZZZ</name>
<dbReference type="InterPro" id="IPR011964">
    <property type="entry name" value="YVTN_b-propeller_repeat"/>
</dbReference>
<dbReference type="InterPro" id="IPR051200">
    <property type="entry name" value="Host-pathogen_enzymatic-act"/>
</dbReference>
<evidence type="ECO:0000313" key="1">
    <source>
        <dbReference type="EMBL" id="GAH69711.1"/>
    </source>
</evidence>
<gene>
    <name evidence="1" type="ORF">S03H2_50985</name>
</gene>
<dbReference type="InterPro" id="IPR011048">
    <property type="entry name" value="Haem_d1_sf"/>
</dbReference>
<comment type="caution">
    <text evidence="1">The sequence shown here is derived from an EMBL/GenBank/DDBJ whole genome shotgun (WGS) entry which is preliminary data.</text>
</comment>
<dbReference type="NCBIfam" id="TIGR02276">
    <property type="entry name" value="beta_rpt_yvtn"/>
    <property type="match status" value="1"/>
</dbReference>
<dbReference type="SUPFAM" id="SSF51004">
    <property type="entry name" value="C-terminal (heme d1) domain of cytochrome cd1-nitrite reductase"/>
    <property type="match status" value="1"/>
</dbReference>
<proteinExistence type="predicted"/>
<dbReference type="PANTHER" id="PTHR47197">
    <property type="entry name" value="PROTEIN NIRF"/>
    <property type="match status" value="1"/>
</dbReference>
<protein>
    <submittedName>
        <fullName evidence="1">Uncharacterized protein</fullName>
    </submittedName>
</protein>
<dbReference type="EMBL" id="BARU01032323">
    <property type="protein sequence ID" value="GAH69711.1"/>
    <property type="molecule type" value="Genomic_DNA"/>
</dbReference>
<dbReference type="AlphaFoldDB" id="X1HHR2"/>
<sequence length="180" mass="18645">MRTFPTLFCLASLLAAVSTVHAGPPAKAATPAYSLLKKYDVGGLGGWDYLLADAKSGHLFVSRGDRALVVNMADGTLAATIAGTEGIHGFALAPELGQGYTSNGRADSVTVFDLATLKPVGTIAVGGRNPDAILYDHASKHLFTFNGRSKDVSVIDPQTQKVLATIAVGGKPEFAASDEN</sequence>